<evidence type="ECO:0000313" key="3">
    <source>
        <dbReference type="EMBL" id="MFK4640462.1"/>
    </source>
</evidence>
<feature type="domain" description="Glycosyl hydrolase family 13 catalytic" evidence="2">
    <location>
        <begin position="62"/>
        <end position="471"/>
    </location>
</feature>
<dbReference type="GO" id="GO:0004558">
    <property type="term" value="F:alpha-1,4-glucosidase activity"/>
    <property type="evidence" value="ECO:0007669"/>
    <property type="project" value="UniProtKB-EC"/>
</dbReference>
<dbReference type="InterPro" id="IPR006047">
    <property type="entry name" value="GH13_cat_dom"/>
</dbReference>
<dbReference type="SUPFAM" id="SSF51445">
    <property type="entry name" value="(Trans)glycosidases"/>
    <property type="match status" value="1"/>
</dbReference>
<keyword evidence="3" id="KW-0326">Glycosidase</keyword>
<dbReference type="InterPro" id="IPR045857">
    <property type="entry name" value="O16G_dom_2"/>
</dbReference>
<proteinExistence type="inferred from homology"/>
<dbReference type="CDD" id="cd11332">
    <property type="entry name" value="AmyAc_OligoGlu_TS"/>
    <property type="match status" value="1"/>
</dbReference>
<dbReference type="SMART" id="SM00642">
    <property type="entry name" value="Aamy"/>
    <property type="match status" value="1"/>
</dbReference>
<evidence type="ECO:0000256" key="1">
    <source>
        <dbReference type="ARBA" id="ARBA00008061"/>
    </source>
</evidence>
<dbReference type="EMBL" id="JBIYEW010000003">
    <property type="protein sequence ID" value="MFK4640462.1"/>
    <property type="molecule type" value="Genomic_DNA"/>
</dbReference>
<dbReference type="EC" id="3.2.1.20" evidence="3"/>
<dbReference type="Gene3D" id="3.20.20.80">
    <property type="entry name" value="Glycosidases"/>
    <property type="match status" value="1"/>
</dbReference>
<dbReference type="Pfam" id="PF00128">
    <property type="entry name" value="Alpha-amylase"/>
    <property type="match status" value="1"/>
</dbReference>
<keyword evidence="3" id="KW-0378">Hydrolase</keyword>
<sequence>MTASLGLETFTILRFLFYDDSMSVDSLLQVAAHEPPAAFSQLTPVHEASTAHGWWRSAVIYQIYPRSFRDLNGDGVGDLAGITAELEQLARLGVDAVWLSPFYRSPQRDAGYDVSDYCDVDPLFGTLTDFDALISEANRLNLRVIADIVPNHCSDQHVAFQAALAAGPNSPERDVFIFRDGLGHDGNEPPNNWQSHFGGPAWTRIIEADGQPGQWYLHLFDSSQPDFNWDNAAVHAEFERVLRFWLDRGISGFRVDVAHALVKAPGLPNWGGRPDGNSTENFPGQDAPMFGQPALHTIYRRWRAILEEYGPDRILCAEANVDPLPRLAHWVRPDEMHQAFNFPYLHAGLDLNRLRHIITDSLVSLDAVGAPSTWVLSNHDVVRHVSRFGYDGPGPRDGDGIGPDDVQPNVELGRRRAAAATMFMLGLPGGAYLYQGEELGLPDSSTIPGSLRQDPTFARTGGARIGRDGCRVPLPWRSAEPHAGFGHGRDPWLPQPESWPALARDQQESDPASHLNLYRALLAERARLRLGAGSLAWVEDYCTGSALAYLNGETLVIMNVGEEPLPLPAAAVILRSSGADATHPLGSGETIWLSAS</sequence>
<dbReference type="PANTHER" id="PTHR10357:SF179">
    <property type="entry name" value="NEUTRAL AND BASIC AMINO ACID TRANSPORT PROTEIN RBAT"/>
    <property type="match status" value="1"/>
</dbReference>
<evidence type="ECO:0000313" key="4">
    <source>
        <dbReference type="Proteomes" id="UP001620520"/>
    </source>
</evidence>
<dbReference type="Gene3D" id="3.90.400.10">
    <property type="entry name" value="Oligo-1,6-glucosidase, Domain 2"/>
    <property type="match status" value="1"/>
</dbReference>
<organism evidence="3 4">
    <name type="scientific">Paenarthrobacter histidinolovorans</name>
    <dbReference type="NCBI Taxonomy" id="43664"/>
    <lineage>
        <taxon>Bacteria</taxon>
        <taxon>Bacillati</taxon>
        <taxon>Actinomycetota</taxon>
        <taxon>Actinomycetes</taxon>
        <taxon>Micrococcales</taxon>
        <taxon>Micrococcaceae</taxon>
        <taxon>Paenarthrobacter</taxon>
    </lineage>
</organism>
<protein>
    <submittedName>
        <fullName evidence="3">Alpha-glucosidase</fullName>
        <ecNumber evidence="3">3.2.1.20</ecNumber>
    </submittedName>
</protein>
<comment type="caution">
    <text evidence="3">The sequence shown here is derived from an EMBL/GenBank/DDBJ whole genome shotgun (WGS) entry which is preliminary data.</text>
</comment>
<dbReference type="InterPro" id="IPR017853">
    <property type="entry name" value="GH"/>
</dbReference>
<reference evidence="3 4" key="1">
    <citation type="submission" date="2024-10" db="EMBL/GenBank/DDBJ databases">
        <title>Novel secondary metabolite-producing bacteria for plant disease control.</title>
        <authorList>
            <person name="Chevrette M."/>
        </authorList>
    </citation>
    <scope>NUCLEOTIDE SEQUENCE [LARGE SCALE GENOMIC DNA]</scope>
    <source>
        <strain evidence="3 4">J30 TE3557</strain>
    </source>
</reference>
<comment type="similarity">
    <text evidence="1">Belongs to the glycosyl hydrolase 13 family.</text>
</comment>
<evidence type="ECO:0000259" key="2">
    <source>
        <dbReference type="SMART" id="SM00642"/>
    </source>
</evidence>
<name>A0ABW8NA59_9MICC</name>
<dbReference type="PANTHER" id="PTHR10357">
    <property type="entry name" value="ALPHA-AMYLASE FAMILY MEMBER"/>
    <property type="match status" value="1"/>
</dbReference>
<dbReference type="Proteomes" id="UP001620520">
    <property type="component" value="Unassembled WGS sequence"/>
</dbReference>
<accession>A0ABW8NA59</accession>
<keyword evidence="4" id="KW-1185">Reference proteome</keyword>
<gene>
    <name evidence="3" type="ORF">ABIA52_003351</name>
</gene>